<keyword evidence="2" id="KW-1185">Reference proteome</keyword>
<evidence type="ECO:0000313" key="2">
    <source>
        <dbReference type="Proteomes" id="UP000813427"/>
    </source>
</evidence>
<dbReference type="Gene3D" id="3.20.20.60">
    <property type="entry name" value="Phosphoenolpyruvate-binding domains"/>
    <property type="match status" value="1"/>
</dbReference>
<name>A0A8K0RVF1_9HYPO</name>
<organism evidence="1 2">
    <name type="scientific">Fusarium tricinctum</name>
    <dbReference type="NCBI Taxonomy" id="61284"/>
    <lineage>
        <taxon>Eukaryota</taxon>
        <taxon>Fungi</taxon>
        <taxon>Dikarya</taxon>
        <taxon>Ascomycota</taxon>
        <taxon>Pezizomycotina</taxon>
        <taxon>Sordariomycetes</taxon>
        <taxon>Hypocreomycetidae</taxon>
        <taxon>Hypocreales</taxon>
        <taxon>Nectriaceae</taxon>
        <taxon>Fusarium</taxon>
        <taxon>Fusarium tricinctum species complex</taxon>
    </lineage>
</organism>
<feature type="non-terminal residue" evidence="1">
    <location>
        <position position="81"/>
    </location>
</feature>
<dbReference type="Proteomes" id="UP000813427">
    <property type="component" value="Unassembled WGS sequence"/>
</dbReference>
<dbReference type="AlphaFoldDB" id="A0A8K0RVF1"/>
<dbReference type="SUPFAM" id="SSF51621">
    <property type="entry name" value="Phosphoenolpyruvate/pyruvate domain"/>
    <property type="match status" value="1"/>
</dbReference>
<dbReference type="GO" id="GO:0003824">
    <property type="term" value="F:catalytic activity"/>
    <property type="evidence" value="ECO:0007669"/>
    <property type="project" value="InterPro"/>
</dbReference>
<dbReference type="EMBL" id="JAGPXF010000005">
    <property type="protein sequence ID" value="KAH7241328.1"/>
    <property type="molecule type" value="Genomic_DNA"/>
</dbReference>
<dbReference type="PANTHER" id="PTHR42905:SF2">
    <property type="entry name" value="PHOSPHOENOLPYRUVATE CARBOXYLASE FAMILY PROTEIN"/>
    <property type="match status" value="1"/>
</dbReference>
<dbReference type="OrthoDB" id="1923844at2759"/>
<dbReference type="InterPro" id="IPR015813">
    <property type="entry name" value="Pyrv/PenolPyrv_kinase-like_dom"/>
</dbReference>
<dbReference type="InterPro" id="IPR040442">
    <property type="entry name" value="Pyrv_kinase-like_dom_sf"/>
</dbReference>
<protein>
    <submittedName>
        <fullName evidence="1">Uncharacterized protein</fullName>
    </submittedName>
</protein>
<sequence length="81" mass="8968">ESDEILVTPGINEGFSACIVLEVRFKCLYMTGIGIPDLGFISYNNMYEYAKMIANLNTSIPFMVDNDMGYSSPNMVARTVA</sequence>
<accession>A0A8K0RVF1</accession>
<evidence type="ECO:0000313" key="1">
    <source>
        <dbReference type="EMBL" id="KAH7241328.1"/>
    </source>
</evidence>
<proteinExistence type="predicted"/>
<dbReference type="PANTHER" id="PTHR42905">
    <property type="entry name" value="PHOSPHOENOLPYRUVATE CARBOXYLASE"/>
    <property type="match status" value="1"/>
</dbReference>
<comment type="caution">
    <text evidence="1">The sequence shown here is derived from an EMBL/GenBank/DDBJ whole genome shotgun (WGS) entry which is preliminary data.</text>
</comment>
<gene>
    <name evidence="1" type="ORF">BKA59DRAFT_401350</name>
</gene>
<reference evidence="1" key="1">
    <citation type="journal article" date="2021" name="Nat. Commun.">
        <title>Genetic determinants of endophytism in the Arabidopsis root mycobiome.</title>
        <authorList>
            <person name="Mesny F."/>
            <person name="Miyauchi S."/>
            <person name="Thiergart T."/>
            <person name="Pickel B."/>
            <person name="Atanasova L."/>
            <person name="Karlsson M."/>
            <person name="Huettel B."/>
            <person name="Barry K.W."/>
            <person name="Haridas S."/>
            <person name="Chen C."/>
            <person name="Bauer D."/>
            <person name="Andreopoulos W."/>
            <person name="Pangilinan J."/>
            <person name="LaButti K."/>
            <person name="Riley R."/>
            <person name="Lipzen A."/>
            <person name="Clum A."/>
            <person name="Drula E."/>
            <person name="Henrissat B."/>
            <person name="Kohler A."/>
            <person name="Grigoriev I.V."/>
            <person name="Martin F.M."/>
            <person name="Hacquard S."/>
        </authorList>
    </citation>
    <scope>NUCLEOTIDE SEQUENCE</scope>
    <source>
        <strain evidence="1">MPI-SDFR-AT-0068</strain>
    </source>
</reference>